<organism evidence="1 2">
    <name type="scientific">Parasphingorhabdus litoris</name>
    <dbReference type="NCBI Taxonomy" id="394733"/>
    <lineage>
        <taxon>Bacteria</taxon>
        <taxon>Pseudomonadati</taxon>
        <taxon>Pseudomonadota</taxon>
        <taxon>Alphaproteobacteria</taxon>
        <taxon>Sphingomonadales</taxon>
        <taxon>Sphingomonadaceae</taxon>
        <taxon>Parasphingorhabdus</taxon>
    </lineage>
</organism>
<proteinExistence type="predicted"/>
<name>A0ABN1AFL1_9SPHN</name>
<evidence type="ECO:0000313" key="2">
    <source>
        <dbReference type="Proteomes" id="UP001500713"/>
    </source>
</evidence>
<sequence length="61" mass="6743">MQGVFGKRILLLEFLGLKKGSTHSLSHVLKFEKRLNLLGCISVIIKTQNASSKGVKKFADN</sequence>
<reference evidence="1 2" key="1">
    <citation type="journal article" date="2019" name="Int. J. Syst. Evol. Microbiol.">
        <title>The Global Catalogue of Microorganisms (GCM) 10K type strain sequencing project: providing services to taxonomists for standard genome sequencing and annotation.</title>
        <authorList>
            <consortium name="The Broad Institute Genomics Platform"/>
            <consortium name="The Broad Institute Genome Sequencing Center for Infectious Disease"/>
            <person name="Wu L."/>
            <person name="Ma J."/>
        </authorList>
    </citation>
    <scope>NUCLEOTIDE SEQUENCE [LARGE SCALE GENOMIC DNA]</scope>
    <source>
        <strain evidence="1 2">JCM 14162</strain>
    </source>
</reference>
<dbReference type="Proteomes" id="UP001500713">
    <property type="component" value="Unassembled WGS sequence"/>
</dbReference>
<comment type="caution">
    <text evidence="1">The sequence shown here is derived from an EMBL/GenBank/DDBJ whole genome shotgun (WGS) entry which is preliminary data.</text>
</comment>
<protein>
    <submittedName>
        <fullName evidence="1">Uncharacterized protein</fullName>
    </submittedName>
</protein>
<keyword evidence="2" id="KW-1185">Reference proteome</keyword>
<evidence type="ECO:0000313" key="1">
    <source>
        <dbReference type="EMBL" id="GAA0475240.1"/>
    </source>
</evidence>
<accession>A0ABN1AFL1</accession>
<dbReference type="EMBL" id="BAAAEM010000002">
    <property type="protein sequence ID" value="GAA0475240.1"/>
    <property type="molecule type" value="Genomic_DNA"/>
</dbReference>
<gene>
    <name evidence="1" type="ORF">GCM10009096_16110</name>
</gene>